<sequence>MPDRLIAVMTSFNRRAATLACLARFGAAARQAGIEPNAILVDDGSTDGTAVAVRKQHPWVEMMAGDGTLFWNRGMHQAQARAMERGADYLLWLNDDTDLLPDAIVILLNIERTLRHKHGKPVMIVGSTADRETGRLTYGGHIAPQRWRPFSYQRTWHATEPVECHAMNGNVVLIPMQIAHAVGNLDPVFEHAMGDIDYALRARAKGFRVFVAPGFVGHCSNNSASGTYRDSNLPLSTRWKKIMSRKGLPPRSWSHFTRRHGGLAWPIYFIWPYFKLIVGEVNRIKLGMSRQK</sequence>
<dbReference type="EMBL" id="BGOW01000005">
    <property type="protein sequence ID" value="GBL45098.1"/>
    <property type="molecule type" value="Genomic_DNA"/>
</dbReference>
<dbReference type="SUPFAM" id="SSF53448">
    <property type="entry name" value="Nucleotide-diphospho-sugar transferases"/>
    <property type="match status" value="1"/>
</dbReference>
<organism evidence="2 3">
    <name type="scientific">Sulfuriferula multivorans</name>
    <dbReference type="NCBI Taxonomy" id="1559896"/>
    <lineage>
        <taxon>Bacteria</taxon>
        <taxon>Pseudomonadati</taxon>
        <taxon>Pseudomonadota</taxon>
        <taxon>Betaproteobacteria</taxon>
        <taxon>Nitrosomonadales</taxon>
        <taxon>Sulfuricellaceae</taxon>
        <taxon>Sulfuriferula</taxon>
    </lineage>
</organism>
<dbReference type="PANTHER" id="PTHR43179">
    <property type="entry name" value="RHAMNOSYLTRANSFERASE WBBL"/>
    <property type="match status" value="1"/>
</dbReference>
<dbReference type="Proteomes" id="UP000286806">
    <property type="component" value="Unassembled WGS sequence"/>
</dbReference>
<dbReference type="InterPro" id="IPR029044">
    <property type="entry name" value="Nucleotide-diphossugar_trans"/>
</dbReference>
<evidence type="ECO:0000313" key="3">
    <source>
        <dbReference type="Proteomes" id="UP000286806"/>
    </source>
</evidence>
<evidence type="ECO:0000313" key="2">
    <source>
        <dbReference type="EMBL" id="GBL45098.1"/>
    </source>
</evidence>
<dbReference type="InterPro" id="IPR001173">
    <property type="entry name" value="Glyco_trans_2-like"/>
</dbReference>
<dbReference type="AlphaFoldDB" id="A0A401JBN6"/>
<protein>
    <recommendedName>
        <fullName evidence="1">Glycosyltransferase 2-like domain-containing protein</fullName>
    </recommendedName>
</protein>
<name>A0A401JBN6_9PROT</name>
<reference evidence="2 3" key="1">
    <citation type="journal article" date="2019" name="Front. Microbiol.">
        <title>Genomes of Neutrophilic Sulfur-Oxidizing Chemolithoautotrophs Representing 9 Proteobacterial Species From 8 Genera.</title>
        <authorList>
            <person name="Watanabe T."/>
            <person name="Kojima H."/>
            <person name="Umezawa K."/>
            <person name="Hori C."/>
            <person name="Takasuka T.E."/>
            <person name="Kato Y."/>
            <person name="Fukui M."/>
        </authorList>
    </citation>
    <scope>NUCLEOTIDE SEQUENCE [LARGE SCALE GENOMIC DNA]</scope>
    <source>
        <strain evidence="2 3">TTN</strain>
    </source>
</reference>
<dbReference type="Pfam" id="PF00535">
    <property type="entry name" value="Glycos_transf_2"/>
    <property type="match status" value="1"/>
</dbReference>
<dbReference type="RefSeq" id="WP_124703962.1">
    <property type="nucleotide sequence ID" value="NZ_BGOW01000005.1"/>
</dbReference>
<keyword evidence="3" id="KW-1185">Reference proteome</keyword>
<feature type="domain" description="Glycosyltransferase 2-like" evidence="1">
    <location>
        <begin position="8"/>
        <end position="158"/>
    </location>
</feature>
<dbReference type="OrthoDB" id="9806824at2"/>
<dbReference type="Gene3D" id="3.90.550.10">
    <property type="entry name" value="Spore Coat Polysaccharide Biosynthesis Protein SpsA, Chain A"/>
    <property type="match status" value="1"/>
</dbReference>
<proteinExistence type="predicted"/>
<evidence type="ECO:0000259" key="1">
    <source>
        <dbReference type="Pfam" id="PF00535"/>
    </source>
</evidence>
<accession>A0A401JBN6</accession>
<gene>
    <name evidence="2" type="ORF">SFMTTN_0902</name>
</gene>
<dbReference type="PANTHER" id="PTHR43179:SF7">
    <property type="entry name" value="RHAMNOSYLTRANSFERASE WBBL"/>
    <property type="match status" value="1"/>
</dbReference>
<comment type="caution">
    <text evidence="2">The sequence shown here is derived from an EMBL/GenBank/DDBJ whole genome shotgun (WGS) entry which is preliminary data.</text>
</comment>